<dbReference type="Proteomes" id="UP000749559">
    <property type="component" value="Unassembled WGS sequence"/>
</dbReference>
<dbReference type="OrthoDB" id="543156at2759"/>
<reference evidence="1" key="1">
    <citation type="submission" date="2022-03" db="EMBL/GenBank/DDBJ databases">
        <authorList>
            <person name="Martin C."/>
        </authorList>
    </citation>
    <scope>NUCLEOTIDE SEQUENCE</scope>
</reference>
<organism evidence="1 2">
    <name type="scientific">Owenia fusiformis</name>
    <name type="common">Polychaete worm</name>
    <dbReference type="NCBI Taxonomy" id="6347"/>
    <lineage>
        <taxon>Eukaryota</taxon>
        <taxon>Metazoa</taxon>
        <taxon>Spiralia</taxon>
        <taxon>Lophotrochozoa</taxon>
        <taxon>Annelida</taxon>
        <taxon>Polychaeta</taxon>
        <taxon>Sedentaria</taxon>
        <taxon>Canalipalpata</taxon>
        <taxon>Sabellida</taxon>
        <taxon>Oweniida</taxon>
        <taxon>Oweniidae</taxon>
        <taxon>Owenia</taxon>
    </lineage>
</organism>
<dbReference type="SUPFAM" id="SSF52317">
    <property type="entry name" value="Class I glutamine amidotransferase-like"/>
    <property type="match status" value="1"/>
</dbReference>
<comment type="caution">
    <text evidence="1">The sequence shown here is derived from an EMBL/GenBank/DDBJ whole genome shotgun (WGS) entry which is preliminary data.</text>
</comment>
<accession>A0A8J1T4M0</accession>
<protein>
    <submittedName>
        <fullName evidence="1">Uncharacterized protein</fullName>
    </submittedName>
</protein>
<keyword evidence="2" id="KW-1185">Reference proteome</keyword>
<gene>
    <name evidence="1" type="ORF">OFUS_LOCUS11200</name>
</gene>
<evidence type="ECO:0000313" key="2">
    <source>
        <dbReference type="Proteomes" id="UP000749559"/>
    </source>
</evidence>
<dbReference type="PANTHER" id="PTHR10224">
    <property type="entry name" value="ES1 PROTEIN HOMOLOG, MITOCHONDRIAL"/>
    <property type="match status" value="1"/>
</dbReference>
<dbReference type="Gene3D" id="3.40.50.880">
    <property type="match status" value="1"/>
</dbReference>
<sequence length="257" mass="27189">MLSAVNALRILTSPLNNYISKNMLHSSGAAQAKVAVVLAGCGVYDGSEVHEASACLVHLSRAKAEVGMFAPDINQMHVVDHIAGAPDEKDTRNVLKESARIARGKISALSNLKATDYDAIIFPGGFGAAKNLCTFGVDGSKCSVNNEAKRVIEEFHANKKPIGCCCIAPALVARVLPGVEVTMGSDKEEDGRFPYAGTVQGLLELGAKHVNKGPTECHVDEKNKIVSAPAYMCETGLHEIFDGIGQMVNGTLKLVKS</sequence>
<evidence type="ECO:0000313" key="1">
    <source>
        <dbReference type="EMBL" id="CAH1785094.1"/>
    </source>
</evidence>
<proteinExistence type="predicted"/>
<name>A0A8J1T4M0_OWEFU</name>
<dbReference type="PANTHER" id="PTHR10224:SF17">
    <property type="entry name" value="DJ-1_PFPI DOMAIN-CONTAINING PROTEIN"/>
    <property type="match status" value="1"/>
</dbReference>
<dbReference type="NCBIfam" id="NF008747">
    <property type="entry name" value="PRK11780.1"/>
    <property type="match status" value="1"/>
</dbReference>
<dbReference type="GO" id="GO:0005739">
    <property type="term" value="C:mitochondrion"/>
    <property type="evidence" value="ECO:0007669"/>
    <property type="project" value="TreeGrafter"/>
</dbReference>
<dbReference type="CDD" id="cd03133">
    <property type="entry name" value="GATase1_ES1"/>
    <property type="match status" value="1"/>
</dbReference>
<dbReference type="AlphaFoldDB" id="A0A8J1T4M0"/>
<dbReference type="EMBL" id="CAIIXF020000005">
    <property type="protein sequence ID" value="CAH1785094.1"/>
    <property type="molecule type" value="Genomic_DNA"/>
</dbReference>
<dbReference type="InterPro" id="IPR029062">
    <property type="entry name" value="Class_I_gatase-like"/>
</dbReference>